<feature type="transmembrane region" description="Helical" evidence="8">
    <location>
        <begin position="7"/>
        <end position="33"/>
    </location>
</feature>
<keyword evidence="7 8" id="KW-0472">Membrane</keyword>
<dbReference type="EMBL" id="CP054257">
    <property type="protein sequence ID" value="QTQ11809.1"/>
    <property type="molecule type" value="Genomic_DNA"/>
</dbReference>
<evidence type="ECO:0000256" key="1">
    <source>
        <dbReference type="ARBA" id="ARBA00004429"/>
    </source>
</evidence>
<name>A0A975EZN8_9SPIR</name>
<evidence type="ECO:0000256" key="4">
    <source>
        <dbReference type="ARBA" id="ARBA00022519"/>
    </source>
</evidence>
<dbReference type="GO" id="GO:0015528">
    <property type="term" value="F:lactose:proton symporter activity"/>
    <property type="evidence" value="ECO:0007669"/>
    <property type="project" value="TreeGrafter"/>
</dbReference>
<dbReference type="GO" id="GO:0030395">
    <property type="term" value="F:lactose binding"/>
    <property type="evidence" value="ECO:0007669"/>
    <property type="project" value="TreeGrafter"/>
</dbReference>
<feature type="transmembrane region" description="Helical" evidence="8">
    <location>
        <begin position="39"/>
        <end position="60"/>
    </location>
</feature>
<feature type="transmembrane region" description="Helical" evidence="8">
    <location>
        <begin position="267"/>
        <end position="285"/>
    </location>
</feature>
<protein>
    <submittedName>
        <fullName evidence="10">MFS transporter</fullName>
    </submittedName>
</protein>
<keyword evidence="4" id="KW-0997">Cell inner membrane</keyword>
<feature type="transmembrane region" description="Helical" evidence="8">
    <location>
        <begin position="356"/>
        <end position="379"/>
    </location>
</feature>
<feature type="transmembrane region" description="Helical" evidence="8">
    <location>
        <begin position="130"/>
        <end position="148"/>
    </location>
</feature>
<keyword evidence="6 8" id="KW-1133">Transmembrane helix</keyword>
<dbReference type="AlphaFoldDB" id="A0A975EZN8"/>
<proteinExistence type="predicted"/>
<dbReference type="GO" id="GO:0005886">
    <property type="term" value="C:plasma membrane"/>
    <property type="evidence" value="ECO:0007669"/>
    <property type="project" value="UniProtKB-SubCell"/>
</dbReference>
<evidence type="ECO:0000256" key="7">
    <source>
        <dbReference type="ARBA" id="ARBA00023136"/>
    </source>
</evidence>
<feature type="transmembrane region" description="Helical" evidence="8">
    <location>
        <begin position="160"/>
        <end position="186"/>
    </location>
</feature>
<sequence length="417" mass="46143">MYETMQIIIPVFFIFTVNAVVNTYLPIILAYVGYDIAKIGVLLSIFDFTGTFAALPCIYLIEKRNKYGVDLFFILLPCILLPVPIITVHNFLFSALFMGVYSIGYKCMFPVSDTVINNILIGRYNDYGKVRAIGSLSFVLMNIVMQIFLSGRDANSFEMILWMTIPAVLTAASLFFVPGLMPPLFVKKTEQKNNIKGETADGAKKVRHAISVLVVKKHPFLLSSLVSGFSASFWAAMVLLTFAFLAMSPVNKFFSLYVTEFLNLNSAPAFWAVHAAVEIPAMIFSGRFIRRFGNEKILCLCVLAISFRLWTYILFKSFAGALAGQFLNYFTFGLFHPAAISFIAEHVPSKKQVTGLALYAIGANGVGNILGSFAGGIIIEKFGFPTLFLWASFLPPLAVVLFMHLKKKGSCFDGGTC</sequence>
<feature type="transmembrane region" description="Helical" evidence="8">
    <location>
        <begin position="385"/>
        <end position="405"/>
    </location>
</feature>
<dbReference type="SUPFAM" id="SSF103473">
    <property type="entry name" value="MFS general substrate transporter"/>
    <property type="match status" value="1"/>
</dbReference>
<feature type="transmembrane region" description="Helical" evidence="8">
    <location>
        <begin position="67"/>
        <end position="85"/>
    </location>
</feature>
<evidence type="ECO:0000259" key="9">
    <source>
        <dbReference type="PROSITE" id="PS50850"/>
    </source>
</evidence>
<gene>
    <name evidence="10" type="ORF">HRI96_06090</name>
</gene>
<keyword evidence="3" id="KW-1003">Cell membrane</keyword>
<feature type="domain" description="Major facilitator superfamily (MFS) profile" evidence="9">
    <location>
        <begin position="220"/>
        <end position="417"/>
    </location>
</feature>
<dbReference type="PANTHER" id="PTHR23522">
    <property type="entry name" value="BLL5896 PROTEIN"/>
    <property type="match status" value="1"/>
</dbReference>
<evidence type="ECO:0000256" key="6">
    <source>
        <dbReference type="ARBA" id="ARBA00022989"/>
    </source>
</evidence>
<dbReference type="InterPro" id="IPR020846">
    <property type="entry name" value="MFS_dom"/>
</dbReference>
<feature type="transmembrane region" description="Helical" evidence="8">
    <location>
        <begin position="297"/>
        <end position="315"/>
    </location>
</feature>
<dbReference type="Gene3D" id="1.20.1250.20">
    <property type="entry name" value="MFS general substrate transporter like domains"/>
    <property type="match status" value="2"/>
</dbReference>
<dbReference type="PANTHER" id="PTHR23522:SF10">
    <property type="entry name" value="3-PHENYLPROPIONIC ACID TRANSPORTER-RELATED"/>
    <property type="match status" value="1"/>
</dbReference>
<feature type="transmembrane region" description="Helical" evidence="8">
    <location>
        <begin position="327"/>
        <end position="344"/>
    </location>
</feature>
<evidence type="ECO:0000256" key="8">
    <source>
        <dbReference type="SAM" id="Phobius"/>
    </source>
</evidence>
<evidence type="ECO:0000256" key="5">
    <source>
        <dbReference type="ARBA" id="ARBA00022692"/>
    </source>
</evidence>
<dbReference type="InterPro" id="IPR036259">
    <property type="entry name" value="MFS_trans_sf"/>
</dbReference>
<dbReference type="PROSITE" id="PS50850">
    <property type="entry name" value="MFS"/>
    <property type="match status" value="1"/>
</dbReference>
<dbReference type="Pfam" id="PF12832">
    <property type="entry name" value="MFS_1_like"/>
    <property type="match status" value="1"/>
</dbReference>
<comment type="subcellular location">
    <subcellularLocation>
        <location evidence="1">Cell inner membrane</location>
        <topology evidence="1">Multi-pass membrane protein</topology>
    </subcellularLocation>
</comment>
<reference evidence="10" key="1">
    <citation type="submission" date="2020-05" db="EMBL/GenBank/DDBJ databases">
        <authorList>
            <person name="Zeng H."/>
            <person name="Chan Y.K."/>
            <person name="Watt R.M."/>
        </authorList>
    </citation>
    <scope>NUCLEOTIDE SEQUENCE</scope>
    <source>
        <strain evidence="10">ATCC 700773</strain>
    </source>
</reference>
<reference evidence="10" key="2">
    <citation type="journal article" date="2021" name="Microbiol. Resour. Announc.">
        <title>Complete Genome Sequences of Three Human Oral Treponema parvum Isolates.</title>
        <authorList>
            <person name="Zeng H."/>
            <person name="Watt R.M."/>
        </authorList>
    </citation>
    <scope>NUCLEOTIDE SEQUENCE</scope>
    <source>
        <strain evidence="10">ATCC 700773</strain>
    </source>
</reference>
<feature type="transmembrane region" description="Helical" evidence="8">
    <location>
        <begin position="220"/>
        <end position="247"/>
    </location>
</feature>
<keyword evidence="2" id="KW-0813">Transport</keyword>
<dbReference type="InterPro" id="IPR024989">
    <property type="entry name" value="MFS_assoc_dom"/>
</dbReference>
<dbReference type="Proteomes" id="UP000671995">
    <property type="component" value="Chromosome"/>
</dbReference>
<accession>A0A975EZN8</accession>
<evidence type="ECO:0000256" key="3">
    <source>
        <dbReference type="ARBA" id="ARBA00022475"/>
    </source>
</evidence>
<evidence type="ECO:0000313" key="11">
    <source>
        <dbReference type="Proteomes" id="UP000671995"/>
    </source>
</evidence>
<organism evidence="10 11">
    <name type="scientific">Treponema parvum</name>
    <dbReference type="NCBI Taxonomy" id="138851"/>
    <lineage>
        <taxon>Bacteria</taxon>
        <taxon>Pseudomonadati</taxon>
        <taxon>Spirochaetota</taxon>
        <taxon>Spirochaetia</taxon>
        <taxon>Spirochaetales</taxon>
        <taxon>Treponemataceae</taxon>
        <taxon>Treponema</taxon>
    </lineage>
</organism>
<evidence type="ECO:0000313" key="10">
    <source>
        <dbReference type="EMBL" id="QTQ11809.1"/>
    </source>
</evidence>
<keyword evidence="5 8" id="KW-0812">Transmembrane</keyword>
<evidence type="ECO:0000256" key="2">
    <source>
        <dbReference type="ARBA" id="ARBA00022448"/>
    </source>
</evidence>
<feature type="transmembrane region" description="Helical" evidence="8">
    <location>
        <begin position="91"/>
        <end position="109"/>
    </location>
</feature>